<evidence type="ECO:0000259" key="5">
    <source>
        <dbReference type="PROSITE" id="PS51914"/>
    </source>
</evidence>
<dbReference type="PANTHER" id="PTHR22727:SF15">
    <property type="entry name" value="MRH DOMAIN-CONTAINING PROTEIN"/>
    <property type="match status" value="1"/>
</dbReference>
<dbReference type="Pfam" id="PF23091">
    <property type="entry name" value="TNFR_ELAPOR1_6th"/>
    <property type="match status" value="1"/>
</dbReference>
<comment type="caution">
    <text evidence="6">The sequence shown here is derived from an EMBL/GenBank/DDBJ whole genome shotgun (WGS) entry which is preliminary data.</text>
</comment>
<dbReference type="InterPro" id="IPR044865">
    <property type="entry name" value="MRH_dom"/>
</dbReference>
<dbReference type="InterPro" id="IPR056610">
    <property type="entry name" value="Elapor1/2_TNFR-like"/>
</dbReference>
<dbReference type="PROSITE" id="PS51914">
    <property type="entry name" value="MRH"/>
    <property type="match status" value="1"/>
</dbReference>
<dbReference type="Pfam" id="PF23087">
    <property type="entry name" value="MRH_ELAPOR1_9th"/>
    <property type="match status" value="1"/>
</dbReference>
<accession>A0AA36DDV2</accession>
<evidence type="ECO:0000313" key="7">
    <source>
        <dbReference type="Proteomes" id="UP001177023"/>
    </source>
</evidence>
<feature type="non-terminal residue" evidence="6">
    <location>
        <position position="1027"/>
    </location>
</feature>
<dbReference type="Pfam" id="PF23032">
    <property type="entry name" value="GBD_ELAPOR1-like_3rd"/>
    <property type="match status" value="1"/>
</dbReference>
<dbReference type="InterPro" id="IPR011641">
    <property type="entry name" value="Tyr-kin_ephrin_A/B_rcpt-like"/>
</dbReference>
<dbReference type="AlphaFoldDB" id="A0AA36DDV2"/>
<evidence type="ECO:0000256" key="4">
    <source>
        <dbReference type="SAM" id="SignalP"/>
    </source>
</evidence>
<evidence type="ECO:0000256" key="3">
    <source>
        <dbReference type="SAM" id="Phobius"/>
    </source>
</evidence>
<dbReference type="SMART" id="SM01411">
    <property type="entry name" value="Ephrin_rec_like"/>
    <property type="match status" value="4"/>
</dbReference>
<dbReference type="InterPro" id="IPR009030">
    <property type="entry name" value="Growth_fac_rcpt_cys_sf"/>
</dbReference>
<dbReference type="InterPro" id="IPR056607">
    <property type="entry name" value="Elapor1/2_MRH"/>
</dbReference>
<feature type="domain" description="MRH" evidence="5">
    <location>
        <begin position="662"/>
        <end position="874"/>
    </location>
</feature>
<feature type="transmembrane region" description="Helical" evidence="3">
    <location>
        <begin position="925"/>
        <end position="945"/>
    </location>
</feature>
<protein>
    <recommendedName>
        <fullName evidence="5">MRH domain-containing protein</fullName>
    </recommendedName>
</protein>
<keyword evidence="3" id="KW-1133">Transmembrane helix</keyword>
<dbReference type="Proteomes" id="UP001177023">
    <property type="component" value="Unassembled WGS sequence"/>
</dbReference>
<dbReference type="EMBL" id="CATQJA010002701">
    <property type="protein sequence ID" value="CAJ0584891.1"/>
    <property type="molecule type" value="Genomic_DNA"/>
</dbReference>
<keyword evidence="3" id="KW-0812">Transmembrane</keyword>
<dbReference type="Pfam" id="PF07699">
    <property type="entry name" value="Ephrin_rec_like"/>
    <property type="match status" value="1"/>
</dbReference>
<evidence type="ECO:0000256" key="1">
    <source>
        <dbReference type="ARBA" id="ARBA00022729"/>
    </source>
</evidence>
<feature type="signal peptide" evidence="4">
    <location>
        <begin position="1"/>
        <end position="21"/>
    </location>
</feature>
<dbReference type="GO" id="GO:0016020">
    <property type="term" value="C:membrane"/>
    <property type="evidence" value="ECO:0007669"/>
    <property type="project" value="TreeGrafter"/>
</dbReference>
<dbReference type="InterPro" id="IPR056609">
    <property type="entry name" value="Elapor1-like_3rd"/>
</dbReference>
<reference evidence="6" key="1">
    <citation type="submission" date="2023-06" db="EMBL/GenBank/DDBJ databases">
        <authorList>
            <person name="Delattre M."/>
        </authorList>
    </citation>
    <scope>NUCLEOTIDE SEQUENCE</scope>
    <source>
        <strain evidence="6">AF72</strain>
    </source>
</reference>
<gene>
    <name evidence="6" type="ORF">MSPICULIGERA_LOCUS22928</name>
</gene>
<keyword evidence="2" id="KW-1015">Disulfide bond</keyword>
<dbReference type="PANTHER" id="PTHR22727">
    <property type="entry name" value="PROTEIN CBG13728"/>
    <property type="match status" value="1"/>
</dbReference>
<feature type="chain" id="PRO_5041318297" description="MRH domain-containing protein" evidence="4">
    <location>
        <begin position="22"/>
        <end position="1027"/>
    </location>
</feature>
<sequence length="1027" mass="112885">MKHIFVIGQVIWLIFLPLVVSYRKCDSSDFRYEYTQCSDRGERWRVAIPRDDSDCRGGVPDPEKGLNCTFSCGPGSYLDLETQTCRLCNAGRYSLGGGIRFEEFQRLPSGFTVDNIDSMADLVLQTSTQSTTIQCSADLGWLVKDTELVYLPSPCVSKLSFTTTLVRPGYVEYVYRMPKNSRGLVLNVVVKNEQCQSYRDDVKSMLMATAQPSEGQQHHDDSQANGDWQRKRLDLRRGVNVISWTVINNREMSLQREPIRVARIDVVGIAFTRECPLCPEGTFSKEGASECQPCEPGWFAGRGSAECGRCPTSQYSGYKSSKCIDRPACQPTDYYPVHEPCTNGKTKVTYKKVLPALCREDLPGAAQVPPDEPEKPCPRCNPGMAVNGSGTCVFCAQGHFSDGNQCEKCPTATIPDYGYHYVQWNSLPPGIQTKCEYVSEEVVAKCDIGPAWLPDGTALVSAPSLQTGIALEMVLDVPEGFTNPLLPRNAYASLTNPVGHLTIVFESHCADDSCALYFIEDATPQGPQPYFRFLAAFSGGQARRVWTHPIAKKMPGRFLVAFIRSRAASGEDIITDQAKIFSVNVTNVGHRNGVQGGGASECQRCPDSGNGDCIPCPKGHYMAHEDRKCIKCPAGTYLNVSSSRLGPESCLKCGPNLESDGDSCISNGKFSISLAGNRTRDYDLSSLKDKPLTVEGVKVFAREGTSYFHTFNISLLGGYVECKEDFEQRDQLLLYGVNHELAGGAACRITSVPILEKTKNSTKKFASVSPLLLGIQLEAITTEKEWDGWKLDDKLLDTAFVTNSTASTPDVHFFFSSPHIPSDVCPRGSAIALTARCDPHQDKAELHLPRGCPDGTCDGCLYHALLESSIACPLCRPTDYTVIKGECIDGWQTVHSIPDKQCVLSGAASQEHRQHCSVLSAHLKLLISGGTMALLMLALILCWICQKNRRLEYKYMKLAESKGGGFELPIAETCGLDSDEEDEDQQQDRVIFAKGRSKFFGAKKERTAAGGARAPFVQLNDQDEDDD</sequence>
<dbReference type="InterPro" id="IPR039181">
    <property type="entry name" value="Elapor1/2"/>
</dbReference>
<evidence type="ECO:0000256" key="2">
    <source>
        <dbReference type="ARBA" id="ARBA00023157"/>
    </source>
</evidence>
<dbReference type="SUPFAM" id="SSF57184">
    <property type="entry name" value="Growth factor receptor domain"/>
    <property type="match status" value="2"/>
</dbReference>
<organism evidence="6 7">
    <name type="scientific">Mesorhabditis spiculigera</name>
    <dbReference type="NCBI Taxonomy" id="96644"/>
    <lineage>
        <taxon>Eukaryota</taxon>
        <taxon>Metazoa</taxon>
        <taxon>Ecdysozoa</taxon>
        <taxon>Nematoda</taxon>
        <taxon>Chromadorea</taxon>
        <taxon>Rhabditida</taxon>
        <taxon>Rhabditina</taxon>
        <taxon>Rhabditomorpha</taxon>
        <taxon>Rhabditoidea</taxon>
        <taxon>Rhabditidae</taxon>
        <taxon>Mesorhabditinae</taxon>
        <taxon>Mesorhabditis</taxon>
    </lineage>
</organism>
<name>A0AA36DDV2_9BILA</name>
<keyword evidence="7" id="KW-1185">Reference proteome</keyword>
<keyword evidence="3" id="KW-0472">Membrane</keyword>
<proteinExistence type="predicted"/>
<evidence type="ECO:0000313" key="6">
    <source>
        <dbReference type="EMBL" id="CAJ0584891.1"/>
    </source>
</evidence>
<keyword evidence="1 4" id="KW-0732">Signal</keyword>